<gene>
    <name evidence="8" type="ORF">CYMTET_25840</name>
    <name evidence="7" type="ORF">CYMTET_32119</name>
</gene>
<evidence type="ECO:0000256" key="4">
    <source>
        <dbReference type="ARBA" id="ARBA00023212"/>
    </source>
</evidence>
<evidence type="ECO:0000256" key="5">
    <source>
        <dbReference type="ARBA" id="ARBA00023273"/>
    </source>
</evidence>
<dbReference type="GO" id="GO:0035082">
    <property type="term" value="P:axoneme assembly"/>
    <property type="evidence" value="ECO:0007669"/>
    <property type="project" value="TreeGrafter"/>
</dbReference>
<dbReference type="AlphaFoldDB" id="A0AAE0FT90"/>
<evidence type="ECO:0000313" key="7">
    <source>
        <dbReference type="EMBL" id="KAK3258854.1"/>
    </source>
</evidence>
<dbReference type="InterPro" id="IPR006802">
    <property type="entry name" value="Radial_spoke"/>
</dbReference>
<protein>
    <submittedName>
        <fullName evidence="8">Splicing factor, arginine/serine-rich 4</fullName>
    </submittedName>
</protein>
<dbReference type="Proteomes" id="UP001190700">
    <property type="component" value="Unassembled WGS sequence"/>
</dbReference>
<reference evidence="8 9" key="1">
    <citation type="journal article" date="2015" name="Genome Biol. Evol.">
        <title>Comparative Genomics of a Bacterivorous Green Alga Reveals Evolutionary Causalities and Consequences of Phago-Mixotrophic Mode of Nutrition.</title>
        <authorList>
            <person name="Burns J.A."/>
            <person name="Paasch A."/>
            <person name="Narechania A."/>
            <person name="Kim E."/>
        </authorList>
    </citation>
    <scope>NUCLEOTIDE SEQUENCE [LARGE SCALE GENOMIC DNA]</scope>
    <source>
        <strain evidence="8">PLY_AMNH</strain>
    </source>
</reference>
<keyword evidence="2" id="KW-0963">Cytoplasm</keyword>
<sequence>MAAEKAKDAITFLKKTPDVLDSTVYDHLVDIVGKILLNKPVGAVDLLETSYMTKKDFTAPTPTPSQAKPLIKQKPKDTAKAVAVSELFIPPQPEIDPDTGEAGDLPVANEYTTENVLGDAALFASVGVGFSESEWYSIMLTLKKLGEDTVKELNTVRFFGKFFATGGEYYVFESTLKNEPEPPPESEDPYLMPPEEFGTGANSYTYWVTTKLGGPYTQLPDVTPTMITQARKIKKFLTGDLKAEVTAYPVFPGKEAEYLRAQIARIAATTTICPGGFFAVGDDEVTLDNNEEFAPLGAAAMSETANWSHRYAHIKDQGRCVWWAPPPPEEEEEEEYEEPTPEASPALLNSLDKDTVVNGGTAWSALKSSQIPSLPHQTVGMRSNLWPGAYAVCLGDKFSNVYIGWGVKNERLPPTMPPVVNEEWLPFTDKEGVKITCQELTDLPPPPPPPEPEEDEEEEED</sequence>
<reference evidence="8" key="2">
    <citation type="submission" date="2023-06" db="EMBL/GenBank/DDBJ databases">
        <title>Long-read-based genome assembly of the green algal bacterivore Cymbomonas tetramitiformis.</title>
        <authorList>
            <person name="Gyaltshen Y."/>
            <person name="Rozenberg A."/>
            <person name="Paasch A."/>
            <person name="Burns J.A."/>
            <person name="Warring S."/>
            <person name="Larson R."/>
            <person name="Maurer-Alcala X."/>
            <person name="Dacks J."/>
            <person name="Kim E."/>
        </authorList>
    </citation>
    <scope>NUCLEOTIDE SEQUENCE</scope>
    <source>
        <strain evidence="8">PLY_AMNH</strain>
    </source>
</reference>
<comment type="caution">
    <text evidence="8">The sequence shown here is derived from an EMBL/GenBank/DDBJ whole genome shotgun (WGS) entry which is preliminary data.</text>
</comment>
<proteinExistence type="predicted"/>
<keyword evidence="9" id="KW-1185">Reference proteome</keyword>
<evidence type="ECO:0000256" key="3">
    <source>
        <dbReference type="ARBA" id="ARBA00023069"/>
    </source>
</evidence>
<keyword evidence="3" id="KW-0969">Cilium</keyword>
<keyword evidence="4" id="KW-0206">Cytoskeleton</keyword>
<dbReference type="Pfam" id="PF04712">
    <property type="entry name" value="Radial_spoke"/>
    <property type="match status" value="2"/>
</dbReference>
<feature type="compositionally biased region" description="Acidic residues" evidence="6">
    <location>
        <begin position="451"/>
        <end position="461"/>
    </location>
</feature>
<organism evidence="8 9">
    <name type="scientific">Cymbomonas tetramitiformis</name>
    <dbReference type="NCBI Taxonomy" id="36881"/>
    <lineage>
        <taxon>Eukaryota</taxon>
        <taxon>Viridiplantae</taxon>
        <taxon>Chlorophyta</taxon>
        <taxon>Pyramimonadophyceae</taxon>
        <taxon>Pyramimonadales</taxon>
        <taxon>Pyramimonadaceae</taxon>
        <taxon>Cymbomonas</taxon>
    </lineage>
</organism>
<keyword evidence="5" id="KW-0966">Cell projection</keyword>
<evidence type="ECO:0000256" key="1">
    <source>
        <dbReference type="ARBA" id="ARBA00004430"/>
    </source>
</evidence>
<evidence type="ECO:0000256" key="6">
    <source>
        <dbReference type="SAM" id="MobiDB-lite"/>
    </source>
</evidence>
<comment type="subcellular location">
    <subcellularLocation>
        <location evidence="1">Cytoplasm</location>
        <location evidence="1">Cytoskeleton</location>
        <location evidence="1">Cilium axoneme</location>
    </subcellularLocation>
</comment>
<evidence type="ECO:0000313" key="9">
    <source>
        <dbReference type="Proteomes" id="UP001190700"/>
    </source>
</evidence>
<dbReference type="PANTHER" id="PTHR13159:SF0">
    <property type="entry name" value="RADIAL SPOKE HEAD 6 HOMOLOG A"/>
    <property type="match status" value="1"/>
</dbReference>
<dbReference type="GO" id="GO:0001534">
    <property type="term" value="C:radial spoke"/>
    <property type="evidence" value="ECO:0007669"/>
    <property type="project" value="InterPro"/>
</dbReference>
<dbReference type="PANTHER" id="PTHR13159">
    <property type="entry name" value="RADIAL SPOKEHEAD-RELATED"/>
    <property type="match status" value="1"/>
</dbReference>
<evidence type="ECO:0000256" key="2">
    <source>
        <dbReference type="ARBA" id="ARBA00022490"/>
    </source>
</evidence>
<name>A0AAE0FT90_9CHLO</name>
<dbReference type="EMBL" id="LGRX02019215">
    <property type="protein sequence ID" value="KAK3258854.1"/>
    <property type="molecule type" value="Genomic_DNA"/>
</dbReference>
<feature type="region of interest" description="Disordered" evidence="6">
    <location>
        <begin position="439"/>
        <end position="461"/>
    </location>
</feature>
<dbReference type="EMBL" id="LGRX02013892">
    <property type="protein sequence ID" value="KAK3265479.1"/>
    <property type="molecule type" value="Genomic_DNA"/>
</dbReference>
<accession>A0AAE0FT90</accession>
<dbReference type="GO" id="GO:0060294">
    <property type="term" value="P:cilium movement involved in cell motility"/>
    <property type="evidence" value="ECO:0007669"/>
    <property type="project" value="InterPro"/>
</dbReference>
<evidence type="ECO:0000313" key="8">
    <source>
        <dbReference type="EMBL" id="KAK3265479.1"/>
    </source>
</evidence>